<keyword evidence="1" id="KW-0812">Transmembrane</keyword>
<evidence type="ECO:0000313" key="2">
    <source>
        <dbReference type="EMBL" id="MBB3839176.1"/>
    </source>
</evidence>
<evidence type="ECO:0000313" key="3">
    <source>
        <dbReference type="Proteomes" id="UP000541352"/>
    </source>
</evidence>
<dbReference type="RefSeq" id="WP_183975225.1">
    <property type="nucleotide sequence ID" value="NZ_JACIBY010000006.1"/>
</dbReference>
<keyword evidence="1" id="KW-0472">Membrane</keyword>
<keyword evidence="3" id="KW-1185">Reference proteome</keyword>
<reference evidence="2 3" key="1">
    <citation type="submission" date="2020-08" db="EMBL/GenBank/DDBJ databases">
        <title>Genomic Encyclopedia of Type Strains, Phase IV (KMG-IV): sequencing the most valuable type-strain genomes for metagenomic binning, comparative biology and taxonomic classification.</title>
        <authorList>
            <person name="Goeker M."/>
        </authorList>
    </citation>
    <scope>NUCLEOTIDE SEQUENCE [LARGE SCALE GENOMIC DNA]</scope>
    <source>
        <strain evidence="2 3">DSM 17976</strain>
    </source>
</reference>
<name>A0A7W6ER89_9BACT</name>
<keyword evidence="1" id="KW-1133">Transmembrane helix</keyword>
<gene>
    <name evidence="2" type="ORF">FHS57_003182</name>
</gene>
<feature type="transmembrane region" description="Helical" evidence="1">
    <location>
        <begin position="21"/>
        <end position="43"/>
    </location>
</feature>
<comment type="caution">
    <text evidence="2">The sequence shown here is derived from an EMBL/GenBank/DDBJ whole genome shotgun (WGS) entry which is preliminary data.</text>
</comment>
<organism evidence="2 3">
    <name type="scientific">Runella defluvii</name>
    <dbReference type="NCBI Taxonomy" id="370973"/>
    <lineage>
        <taxon>Bacteria</taxon>
        <taxon>Pseudomonadati</taxon>
        <taxon>Bacteroidota</taxon>
        <taxon>Cytophagia</taxon>
        <taxon>Cytophagales</taxon>
        <taxon>Spirosomataceae</taxon>
        <taxon>Runella</taxon>
    </lineage>
</organism>
<dbReference type="Proteomes" id="UP000541352">
    <property type="component" value="Unassembled WGS sequence"/>
</dbReference>
<proteinExistence type="predicted"/>
<accession>A0A7W6ER89</accession>
<dbReference type="AlphaFoldDB" id="A0A7W6ER89"/>
<evidence type="ECO:0000256" key="1">
    <source>
        <dbReference type="SAM" id="Phobius"/>
    </source>
</evidence>
<protein>
    <submittedName>
        <fullName evidence="2">Uncharacterized protein</fullName>
    </submittedName>
</protein>
<sequence>MKTFNSSTEKEAYYAKRRKKGFVIGGVGAAILGGGFILQYILYMTGHSFNGVMYSLTTIGICLVMYAAVEIFGW</sequence>
<dbReference type="EMBL" id="JACIBY010000006">
    <property type="protein sequence ID" value="MBB3839176.1"/>
    <property type="molecule type" value="Genomic_DNA"/>
</dbReference>
<feature type="transmembrane region" description="Helical" evidence="1">
    <location>
        <begin position="49"/>
        <end position="69"/>
    </location>
</feature>